<accession>A0A162P6G6</accession>
<dbReference type="GO" id="GO:0016740">
    <property type="term" value="F:transferase activity"/>
    <property type="evidence" value="ECO:0007669"/>
    <property type="project" value="UniProtKB-KW"/>
</dbReference>
<dbReference type="InterPro" id="IPR003673">
    <property type="entry name" value="CoA-Trfase_fam_III"/>
</dbReference>
<reference evidence="2 3" key="1">
    <citation type="submission" date="2016-02" db="EMBL/GenBank/DDBJ databases">
        <title>Draft genome sequence of Hydrogenophaga sp. LPB0072.</title>
        <authorList>
            <person name="Shin S.-K."/>
            <person name="Yi H."/>
        </authorList>
    </citation>
    <scope>NUCLEOTIDE SEQUENCE [LARGE SCALE GENOMIC DNA]</scope>
    <source>
        <strain evidence="2 3">LPB0072</strain>
    </source>
</reference>
<organism evidence="1 4">
    <name type="scientific">Hydrogenophaga crassostreae</name>
    <dbReference type="NCBI Taxonomy" id="1763535"/>
    <lineage>
        <taxon>Bacteria</taxon>
        <taxon>Pseudomonadati</taxon>
        <taxon>Pseudomonadota</taxon>
        <taxon>Betaproteobacteria</taxon>
        <taxon>Burkholderiales</taxon>
        <taxon>Comamonadaceae</taxon>
        <taxon>Hydrogenophaga</taxon>
    </lineage>
</organism>
<dbReference type="PANTHER" id="PTHR48228">
    <property type="entry name" value="SUCCINYL-COA--D-CITRAMALATE COA-TRANSFERASE"/>
    <property type="match status" value="1"/>
</dbReference>
<evidence type="ECO:0000313" key="1">
    <source>
        <dbReference type="EMBL" id="AOW13524.1"/>
    </source>
</evidence>
<dbReference type="STRING" id="1763535.LPB072_12320"/>
<dbReference type="Gene3D" id="3.40.50.10540">
    <property type="entry name" value="Crotonobetainyl-coa:carnitine coa-transferase, domain 1"/>
    <property type="match status" value="1"/>
</dbReference>
<gene>
    <name evidence="1" type="ORF">LPB072_12320</name>
    <name evidence="2" type="ORF">LPB72_10940</name>
</gene>
<dbReference type="AlphaFoldDB" id="A0A162P6G6"/>
<dbReference type="Gene3D" id="3.30.1540.10">
    <property type="entry name" value="formyl-coa transferase, domain 3"/>
    <property type="match status" value="1"/>
</dbReference>
<keyword evidence="3" id="KW-1185">Reference proteome</keyword>
<dbReference type="RefSeq" id="WP_066090127.1">
    <property type="nucleotide sequence ID" value="NZ_CP017476.1"/>
</dbReference>
<reference evidence="1 4" key="2">
    <citation type="submission" date="2016-10" db="EMBL/GenBank/DDBJ databases">
        <title>Hydorgenophaga sp. LPB0072 isolated from gastropod.</title>
        <authorList>
            <person name="Kim E."/>
            <person name="Yi H."/>
        </authorList>
    </citation>
    <scope>NUCLEOTIDE SEQUENCE [LARGE SCALE GENOMIC DNA]</scope>
    <source>
        <strain evidence="1 4">LPB0072</strain>
    </source>
</reference>
<dbReference type="Pfam" id="PF02515">
    <property type="entry name" value="CoA_transf_3"/>
    <property type="match status" value="1"/>
</dbReference>
<dbReference type="KEGG" id="hyl:LPB072_12320"/>
<dbReference type="Proteomes" id="UP000185657">
    <property type="component" value="Unassembled WGS sequence"/>
</dbReference>
<dbReference type="SUPFAM" id="SSF89796">
    <property type="entry name" value="CoA-transferase family III (CaiB/BaiF)"/>
    <property type="match status" value="1"/>
</dbReference>
<keyword evidence="1" id="KW-0808">Transferase</keyword>
<dbReference type="PANTHER" id="PTHR48228:SF5">
    <property type="entry name" value="ALPHA-METHYLACYL-COA RACEMASE"/>
    <property type="match status" value="1"/>
</dbReference>
<dbReference type="InterPro" id="IPR023606">
    <property type="entry name" value="CoA-Trfase_III_dom_1_sf"/>
</dbReference>
<evidence type="ECO:0000313" key="4">
    <source>
        <dbReference type="Proteomes" id="UP000185680"/>
    </source>
</evidence>
<protein>
    <submittedName>
        <fullName evidence="1 2">CoA-transferase</fullName>
    </submittedName>
</protein>
<sequence length="302" mass="31820">MTPSTHRLAVPSLKPLRGVRVLSLALNLPGPAALMRLNAMGATCLKAEPLGKDGGCGDPMGAYNRAAYDTMHSGIKVLRLDLKTEKGQTALHKELARTDVLLTSFRPSALNKLGLGWKSLHKQYPALSVVAIVGAPGERAEEPGHDLTYLAEAGLVTGLELPTTLFADMGGSLMASEAALKAVLQQNISGKSSFQEIALSDAAHWLALPRTWGLTMPKGAVGGAHAGYRIYPCKNGRVAVAALEPHFASALCQAAGVEVKGLGCLFKAETHAAIAAFLANKTRQQLEKLAVVRDIPLHTLAN</sequence>
<dbReference type="InterPro" id="IPR044855">
    <property type="entry name" value="CoA-Trfase_III_dom3_sf"/>
</dbReference>
<dbReference type="Proteomes" id="UP000185680">
    <property type="component" value="Chromosome"/>
</dbReference>
<dbReference type="OrthoDB" id="9797653at2"/>
<dbReference type="EMBL" id="LVWD01000013">
    <property type="protein sequence ID" value="OAD41814.1"/>
    <property type="molecule type" value="Genomic_DNA"/>
</dbReference>
<evidence type="ECO:0000313" key="3">
    <source>
        <dbReference type="Proteomes" id="UP000185657"/>
    </source>
</evidence>
<proteinExistence type="predicted"/>
<evidence type="ECO:0000313" key="2">
    <source>
        <dbReference type="EMBL" id="OAD41814.1"/>
    </source>
</evidence>
<dbReference type="EMBL" id="CP017476">
    <property type="protein sequence ID" value="AOW13524.1"/>
    <property type="molecule type" value="Genomic_DNA"/>
</dbReference>
<name>A0A162P6G6_9BURK</name>
<dbReference type="InterPro" id="IPR050509">
    <property type="entry name" value="CoA-transferase_III"/>
</dbReference>